<comment type="caution">
    <text evidence="2">The sequence shown here is derived from an EMBL/GenBank/DDBJ whole genome shotgun (WGS) entry which is preliminary data.</text>
</comment>
<keyword evidence="3" id="KW-1185">Reference proteome</keyword>
<sequence>MPRPKRALSGINPNITTPQEPASGKRKKVTTETSSPDNAASNAQSEGRDEIKAAAPRFIPIARPFWDIRAEEFDKEVDDDDESESSDAEDTETLRIRDDLDSPEWPWTLSSSAIDKYHELKKQAELRDQDMQGVYVYNDFTAYGVNEVVDNWLKDFHREVSRKSKSPYTVWAELEALSWFLQLDYTNIWFSGDDSHGYAETLALVGKALLTGIDILKTNKLFKHYKPEGDSGIRNIPTVLALFVQFAKTWISIGGDHYGETKWVSKVGKVARENGIEIKGPYKFHEVAEKMLKPVDENKPRQKKKVVRFDNGTWGIPKVVELYSDEDDMAIRDNGDYSIKGWKEAFEDYSMDHGKGPNNTIGGSSYDITKLPQTKKRLSQTKKKQYRITGF</sequence>
<dbReference type="Proteomes" id="UP000053095">
    <property type="component" value="Unassembled WGS sequence"/>
</dbReference>
<feature type="compositionally biased region" description="Polar residues" evidence="1">
    <location>
        <begin position="31"/>
        <end position="45"/>
    </location>
</feature>
<dbReference type="EMBL" id="DF933830">
    <property type="protein sequence ID" value="GAM39121.1"/>
    <property type="molecule type" value="Genomic_DNA"/>
</dbReference>
<organism evidence="2 3">
    <name type="scientific">Talaromyces pinophilus</name>
    <name type="common">Penicillium pinophilum</name>
    <dbReference type="NCBI Taxonomy" id="128442"/>
    <lineage>
        <taxon>Eukaryota</taxon>
        <taxon>Fungi</taxon>
        <taxon>Dikarya</taxon>
        <taxon>Ascomycota</taxon>
        <taxon>Pezizomycotina</taxon>
        <taxon>Eurotiomycetes</taxon>
        <taxon>Eurotiomycetidae</taxon>
        <taxon>Eurotiales</taxon>
        <taxon>Trichocomaceae</taxon>
        <taxon>Talaromyces</taxon>
        <taxon>Talaromyces sect. Talaromyces</taxon>
    </lineage>
</organism>
<feature type="region of interest" description="Disordered" evidence="1">
    <location>
        <begin position="353"/>
        <end position="391"/>
    </location>
</feature>
<feature type="compositionally biased region" description="Polar residues" evidence="1">
    <location>
        <begin position="11"/>
        <end position="20"/>
    </location>
</feature>
<reference evidence="3" key="1">
    <citation type="journal article" date="2015" name="Genome Announc.">
        <title>Draft genome sequence of Talaromyces cellulolyticus strain Y-94, a source of lignocellulosic biomass-degrading enzymes.</title>
        <authorList>
            <person name="Fujii T."/>
            <person name="Koike H."/>
            <person name="Sawayama S."/>
            <person name="Yano S."/>
            <person name="Inoue H."/>
        </authorList>
    </citation>
    <scope>NUCLEOTIDE SEQUENCE [LARGE SCALE GENOMIC DNA]</scope>
    <source>
        <strain evidence="3">Y-94</strain>
    </source>
</reference>
<feature type="compositionally biased region" description="Acidic residues" evidence="1">
    <location>
        <begin position="74"/>
        <end position="91"/>
    </location>
</feature>
<evidence type="ECO:0000313" key="2">
    <source>
        <dbReference type="EMBL" id="GAM39121.1"/>
    </source>
</evidence>
<accession>A0A6V8HCU9</accession>
<evidence type="ECO:0000256" key="1">
    <source>
        <dbReference type="SAM" id="MobiDB-lite"/>
    </source>
</evidence>
<feature type="compositionally biased region" description="Polar residues" evidence="1">
    <location>
        <begin position="357"/>
        <end position="367"/>
    </location>
</feature>
<feature type="region of interest" description="Disordered" evidence="1">
    <location>
        <begin position="1"/>
        <end position="55"/>
    </location>
</feature>
<feature type="compositionally biased region" description="Basic residues" evidence="1">
    <location>
        <begin position="373"/>
        <end position="391"/>
    </location>
</feature>
<feature type="region of interest" description="Disordered" evidence="1">
    <location>
        <begin position="74"/>
        <end position="97"/>
    </location>
</feature>
<protein>
    <submittedName>
        <fullName evidence="2">Uncharacterized protein</fullName>
    </submittedName>
</protein>
<proteinExistence type="predicted"/>
<name>A0A6V8HCU9_TALPI</name>
<dbReference type="AlphaFoldDB" id="A0A6V8HCU9"/>
<gene>
    <name evidence="2" type="ORF">TCE0_034f10408</name>
</gene>
<evidence type="ECO:0000313" key="3">
    <source>
        <dbReference type="Proteomes" id="UP000053095"/>
    </source>
</evidence>